<dbReference type="RefSeq" id="WP_009793931.1">
    <property type="nucleotide sequence ID" value="NZ_CP160000.1"/>
</dbReference>
<organism evidence="1 2">
    <name type="scientific">Bacillus infantis</name>
    <dbReference type="NCBI Taxonomy" id="324767"/>
    <lineage>
        <taxon>Bacteria</taxon>
        <taxon>Bacillati</taxon>
        <taxon>Bacillota</taxon>
        <taxon>Bacilli</taxon>
        <taxon>Bacillales</taxon>
        <taxon>Bacillaceae</taxon>
        <taxon>Bacillus</taxon>
    </lineage>
</organism>
<dbReference type="InterPro" id="IPR025544">
    <property type="entry name" value="YhzD"/>
</dbReference>
<comment type="caution">
    <text evidence="1">The sequence shown here is derived from an EMBL/GenBank/DDBJ whole genome shotgun (WGS) entry which is preliminary data.</text>
</comment>
<protein>
    <recommendedName>
        <fullName evidence="3">YhzD-like protein</fullName>
    </recommendedName>
</protein>
<sequence>MKTYKLTAFENDGEKILDESFQAGSDDEAKEIGGNLLNEKGLSGKTHRCTSPLGKLLLFHP</sequence>
<proteinExistence type="predicted"/>
<dbReference type="Proteomes" id="UP000323732">
    <property type="component" value="Unassembled WGS sequence"/>
</dbReference>
<reference evidence="1 2" key="1">
    <citation type="submission" date="2019-08" db="EMBL/GenBank/DDBJ databases">
        <title>Bacillus genomes from the desert of Cuatro Cienegas, Coahuila.</title>
        <authorList>
            <person name="Olmedo-Alvarez G."/>
        </authorList>
    </citation>
    <scope>NUCLEOTIDE SEQUENCE [LARGE SCALE GENOMIC DNA]</scope>
    <source>
        <strain evidence="1 2">CH37_1T</strain>
    </source>
</reference>
<evidence type="ECO:0000313" key="2">
    <source>
        <dbReference type="Proteomes" id="UP000323732"/>
    </source>
</evidence>
<dbReference type="EMBL" id="VTES01000004">
    <property type="protein sequence ID" value="TYS62641.1"/>
    <property type="molecule type" value="Genomic_DNA"/>
</dbReference>
<dbReference type="GeneID" id="97348536"/>
<name>A0A5D4SIX3_9BACI</name>
<accession>A0A5D4SIX3</accession>
<evidence type="ECO:0008006" key="3">
    <source>
        <dbReference type="Google" id="ProtNLM"/>
    </source>
</evidence>
<dbReference type="Pfam" id="PF14120">
    <property type="entry name" value="YhzD"/>
    <property type="match status" value="1"/>
</dbReference>
<evidence type="ECO:0000313" key="1">
    <source>
        <dbReference type="EMBL" id="TYS62641.1"/>
    </source>
</evidence>
<gene>
    <name evidence="1" type="ORF">FZD47_13225</name>
</gene>
<dbReference type="AlphaFoldDB" id="A0A5D4SIX3"/>